<proteinExistence type="predicted"/>
<dbReference type="InterPro" id="IPR013230">
    <property type="entry name" value="Peptidase_M15A_C"/>
</dbReference>
<feature type="region of interest" description="Disordered" evidence="1">
    <location>
        <begin position="35"/>
        <end position="72"/>
    </location>
</feature>
<organism evidence="4">
    <name type="scientific">Eubacterium limosum</name>
    <dbReference type="NCBI Taxonomy" id="1736"/>
    <lineage>
        <taxon>Bacteria</taxon>
        <taxon>Bacillati</taxon>
        <taxon>Bacillota</taxon>
        <taxon>Clostridia</taxon>
        <taxon>Eubacteriales</taxon>
        <taxon>Eubacteriaceae</taxon>
        <taxon>Eubacterium</taxon>
    </lineage>
</organism>
<dbReference type="SUPFAM" id="SSF55166">
    <property type="entry name" value="Hedgehog/DD-peptidase"/>
    <property type="match status" value="1"/>
</dbReference>
<reference evidence="4" key="1">
    <citation type="submission" date="2019-11" db="EMBL/GenBank/DDBJ databases">
        <authorList>
            <person name="Feng L."/>
        </authorList>
    </citation>
    <scope>NUCLEOTIDE SEQUENCE</scope>
    <source>
        <strain evidence="4">ElimosumLFYP34</strain>
    </source>
</reference>
<accession>A0A6N3AY10</accession>
<dbReference type="InterPro" id="IPR009045">
    <property type="entry name" value="Zn_M74/Hedgehog-like"/>
</dbReference>
<feature type="transmembrane region" description="Helical" evidence="2">
    <location>
        <begin position="12"/>
        <end position="31"/>
    </location>
</feature>
<name>A0A6N3AY10_EUBLI</name>
<sequence length="186" mass="19892">MKNIYKTISRRLILSIMLLVSCAFFIGMSFGPEEAADKAPPPTVSETATQASEPTVSAPETEPPPDGDVTDGPWASAHFLMDEYACDCAGCCDGWPAEMDPELLERIEALRMACGQPVIITSGVRCAARNEEVGGVAWSFHKKGMAADLYCPGMGIGDLAAQAQETGLNILPYYSSGYIHVELPLS</sequence>
<evidence type="ECO:0000256" key="2">
    <source>
        <dbReference type="SAM" id="Phobius"/>
    </source>
</evidence>
<feature type="compositionally biased region" description="Polar residues" evidence="1">
    <location>
        <begin position="44"/>
        <end position="55"/>
    </location>
</feature>
<evidence type="ECO:0000256" key="1">
    <source>
        <dbReference type="SAM" id="MobiDB-lite"/>
    </source>
</evidence>
<keyword evidence="2" id="KW-0472">Membrane</keyword>
<keyword evidence="2" id="KW-0812">Transmembrane</keyword>
<evidence type="ECO:0000313" key="4">
    <source>
        <dbReference type="EMBL" id="VYT94546.1"/>
    </source>
</evidence>
<dbReference type="AlphaFoldDB" id="A0A6N3AY10"/>
<dbReference type="Gene3D" id="3.30.1380.10">
    <property type="match status" value="1"/>
</dbReference>
<dbReference type="PROSITE" id="PS51257">
    <property type="entry name" value="PROKAR_LIPOPROTEIN"/>
    <property type="match status" value="1"/>
</dbReference>
<keyword evidence="2" id="KW-1133">Transmembrane helix</keyword>
<protein>
    <submittedName>
        <fullName evidence="4">Peptidase M15</fullName>
    </submittedName>
</protein>
<dbReference type="Pfam" id="PF08291">
    <property type="entry name" value="Peptidase_M15_3"/>
    <property type="match status" value="1"/>
</dbReference>
<gene>
    <name evidence="4" type="ORF">ELLFYP34_02305</name>
</gene>
<evidence type="ECO:0000259" key="3">
    <source>
        <dbReference type="Pfam" id="PF08291"/>
    </source>
</evidence>
<dbReference type="EMBL" id="CACRTR010000004">
    <property type="protein sequence ID" value="VYT94546.1"/>
    <property type="molecule type" value="Genomic_DNA"/>
</dbReference>
<feature type="domain" description="Peptidase M15A C-terminal" evidence="3">
    <location>
        <begin position="78"/>
        <end position="181"/>
    </location>
</feature>